<evidence type="ECO:0000259" key="1">
    <source>
        <dbReference type="Pfam" id="PF00149"/>
    </source>
</evidence>
<feature type="domain" description="Calcineurin-like phosphoesterase" evidence="1">
    <location>
        <begin position="86"/>
        <end position="309"/>
    </location>
</feature>
<dbReference type="Proteomes" id="UP001500027">
    <property type="component" value="Unassembled WGS sequence"/>
</dbReference>
<accession>A0ABP8EEX1</accession>
<keyword evidence="3" id="KW-1185">Reference proteome</keyword>
<comment type="caution">
    <text evidence="2">The sequence shown here is derived from an EMBL/GenBank/DDBJ whole genome shotgun (WGS) entry which is preliminary data.</text>
</comment>
<dbReference type="EMBL" id="BAABAV010000003">
    <property type="protein sequence ID" value="GAA4270645.1"/>
    <property type="molecule type" value="Genomic_DNA"/>
</dbReference>
<evidence type="ECO:0000313" key="2">
    <source>
        <dbReference type="EMBL" id="GAA4270645.1"/>
    </source>
</evidence>
<dbReference type="PANTHER" id="PTHR46546:SF4">
    <property type="entry name" value="SHEWANELLA-LIKE PROTEIN PHOSPHATASE 1"/>
    <property type="match status" value="1"/>
</dbReference>
<dbReference type="SUPFAM" id="SSF56300">
    <property type="entry name" value="Metallo-dependent phosphatases"/>
    <property type="match status" value="1"/>
</dbReference>
<dbReference type="Gene3D" id="3.60.21.10">
    <property type="match status" value="1"/>
</dbReference>
<proteinExistence type="predicted"/>
<evidence type="ECO:0000313" key="3">
    <source>
        <dbReference type="Proteomes" id="UP001500027"/>
    </source>
</evidence>
<dbReference type="RefSeq" id="WP_139003016.1">
    <property type="nucleotide sequence ID" value="NZ_BAABAV010000003.1"/>
</dbReference>
<sequence length="362" mass="42035">MIKNTSFIIILFISISNGLSQEIKKIKDSYLNQLTEINDGPYVFIEKNNLVEKKIVKGKVLSKNLNANSYDTIYTPNKVFFKNIKKIAALSDIHGQYELAIELLKSNKIIDKKLNWNYGKGHLVIVGDIFDRGDKVNEMLWLVYKLEQQAKNKGGKVHFLLGNHEYMVLHKDLRYINNKYNITGQLLNLDYNELYNNKTIIGRWLRSKPTIIKINDNIFVHGGVSKEFISHTDFNLEKINNVMRNSIEINKQDLKSTDFYKIYYGGKSLIWYRGYFNDNLKDEDITDILNHISSKHIVVGHCSNEEVVSLFGNKIFGVDSSIKKGKYGEILFIENNKYFRGTMNGKKKQFDKITTTNNIYKK</sequence>
<protein>
    <submittedName>
        <fullName evidence="2">Metallophosphoesterase</fullName>
    </submittedName>
</protein>
<name>A0ABP8EEX1_9FLAO</name>
<dbReference type="InterPro" id="IPR029052">
    <property type="entry name" value="Metallo-depent_PP-like"/>
</dbReference>
<dbReference type="Pfam" id="PF00149">
    <property type="entry name" value="Metallophos"/>
    <property type="match status" value="1"/>
</dbReference>
<organism evidence="2 3">
    <name type="scientific">Hyunsoonleella aestuarii</name>
    <dbReference type="NCBI Taxonomy" id="912802"/>
    <lineage>
        <taxon>Bacteria</taxon>
        <taxon>Pseudomonadati</taxon>
        <taxon>Bacteroidota</taxon>
        <taxon>Flavobacteriia</taxon>
        <taxon>Flavobacteriales</taxon>
        <taxon>Flavobacteriaceae</taxon>
    </lineage>
</organism>
<gene>
    <name evidence="2" type="ORF">GCM10022257_27460</name>
</gene>
<dbReference type="PANTHER" id="PTHR46546">
    <property type="entry name" value="SHEWANELLA-LIKE PROTEIN PHOSPHATASE 1"/>
    <property type="match status" value="1"/>
</dbReference>
<dbReference type="InterPro" id="IPR004843">
    <property type="entry name" value="Calcineurin-like_PHP"/>
</dbReference>
<reference evidence="3" key="1">
    <citation type="journal article" date="2019" name="Int. J. Syst. Evol. Microbiol.">
        <title>The Global Catalogue of Microorganisms (GCM) 10K type strain sequencing project: providing services to taxonomists for standard genome sequencing and annotation.</title>
        <authorList>
            <consortium name="The Broad Institute Genomics Platform"/>
            <consortium name="The Broad Institute Genome Sequencing Center for Infectious Disease"/>
            <person name="Wu L."/>
            <person name="Ma J."/>
        </authorList>
    </citation>
    <scope>NUCLEOTIDE SEQUENCE [LARGE SCALE GENOMIC DNA]</scope>
    <source>
        <strain evidence="3">JCM 17452</strain>
    </source>
</reference>